<evidence type="ECO:0000259" key="4">
    <source>
        <dbReference type="Pfam" id="PF07730"/>
    </source>
</evidence>
<name>A0A1T5LX39_9GAMM</name>
<dbReference type="InterPro" id="IPR050482">
    <property type="entry name" value="Sensor_HK_TwoCompSys"/>
</dbReference>
<dbReference type="STRING" id="428993.SAMN06296058_3336"/>
<dbReference type="Gene3D" id="1.20.5.1930">
    <property type="match status" value="1"/>
</dbReference>
<dbReference type="GO" id="GO:0016020">
    <property type="term" value="C:membrane"/>
    <property type="evidence" value="ECO:0007669"/>
    <property type="project" value="InterPro"/>
</dbReference>
<evidence type="ECO:0000256" key="1">
    <source>
        <dbReference type="ARBA" id="ARBA00022679"/>
    </source>
</evidence>
<evidence type="ECO:0000313" key="6">
    <source>
        <dbReference type="Proteomes" id="UP000190341"/>
    </source>
</evidence>
<keyword evidence="6" id="KW-1185">Reference proteome</keyword>
<gene>
    <name evidence="5" type="ORF">SAMN06296058_3336</name>
</gene>
<evidence type="ECO:0000256" key="2">
    <source>
        <dbReference type="ARBA" id="ARBA00022777"/>
    </source>
</evidence>
<dbReference type="AlphaFoldDB" id="A0A1T5LX39"/>
<keyword evidence="1" id="KW-0808">Transferase</keyword>
<keyword evidence="3" id="KW-0902">Two-component regulatory system</keyword>
<dbReference type="Proteomes" id="UP000190341">
    <property type="component" value="Unassembled WGS sequence"/>
</dbReference>
<proteinExistence type="predicted"/>
<protein>
    <submittedName>
        <fullName evidence="5">Histidine kinase</fullName>
    </submittedName>
</protein>
<reference evidence="5 6" key="1">
    <citation type="submission" date="2017-02" db="EMBL/GenBank/DDBJ databases">
        <authorList>
            <person name="Peterson S.W."/>
        </authorList>
    </citation>
    <scope>NUCLEOTIDE SEQUENCE [LARGE SCALE GENOMIC DNA]</scope>
    <source>
        <strain evidence="5 6">P15</strain>
    </source>
</reference>
<dbReference type="PANTHER" id="PTHR24421">
    <property type="entry name" value="NITRATE/NITRITE SENSOR PROTEIN NARX-RELATED"/>
    <property type="match status" value="1"/>
</dbReference>
<evidence type="ECO:0000313" key="5">
    <source>
        <dbReference type="EMBL" id="SKC80537.1"/>
    </source>
</evidence>
<keyword evidence="2 5" id="KW-0418">Kinase</keyword>
<dbReference type="InterPro" id="IPR011712">
    <property type="entry name" value="Sig_transdc_His_kin_sub3_dim/P"/>
</dbReference>
<dbReference type="PANTHER" id="PTHR24421:SF61">
    <property type="entry name" value="OXYGEN SENSOR HISTIDINE KINASE NREB"/>
    <property type="match status" value="1"/>
</dbReference>
<feature type="domain" description="Signal transduction histidine kinase subgroup 3 dimerisation and phosphoacceptor" evidence="4">
    <location>
        <begin position="27"/>
        <end position="91"/>
    </location>
</feature>
<sequence>MMASGSAAPPVDHAVLRALFAQQEALRQQVARALHNEIGQAVSAIKMSAHLAGDEDDAAQRREDLAEIVRIADDTVARLRELYSVLRPPQLEALGLQASLRGEAEAWQARWGVPAHIEVALADEDRAAAAIELTAFRSVQDVLLAPTALSRLAITAARIDDCLALRIEHDGEAPDAGLLAQLHARANAYGGELALTRSTAGHVQVDLRLPWRGVPT</sequence>
<dbReference type="GO" id="GO:0000155">
    <property type="term" value="F:phosphorelay sensor kinase activity"/>
    <property type="evidence" value="ECO:0007669"/>
    <property type="project" value="InterPro"/>
</dbReference>
<dbReference type="EMBL" id="FUZV01000002">
    <property type="protein sequence ID" value="SKC80537.1"/>
    <property type="molecule type" value="Genomic_DNA"/>
</dbReference>
<organism evidence="5 6">
    <name type="scientific">Pseudoxanthomonas indica</name>
    <dbReference type="NCBI Taxonomy" id="428993"/>
    <lineage>
        <taxon>Bacteria</taxon>
        <taxon>Pseudomonadati</taxon>
        <taxon>Pseudomonadota</taxon>
        <taxon>Gammaproteobacteria</taxon>
        <taxon>Lysobacterales</taxon>
        <taxon>Lysobacteraceae</taxon>
        <taxon>Pseudoxanthomonas</taxon>
    </lineage>
</organism>
<evidence type="ECO:0000256" key="3">
    <source>
        <dbReference type="ARBA" id="ARBA00023012"/>
    </source>
</evidence>
<dbReference type="Pfam" id="PF07730">
    <property type="entry name" value="HisKA_3"/>
    <property type="match status" value="1"/>
</dbReference>
<dbReference type="GO" id="GO:0046983">
    <property type="term" value="F:protein dimerization activity"/>
    <property type="evidence" value="ECO:0007669"/>
    <property type="project" value="InterPro"/>
</dbReference>
<accession>A0A1T5LX39</accession>